<feature type="domain" description="DUF306" evidence="1">
    <location>
        <begin position="29"/>
        <end position="141"/>
    </location>
</feature>
<evidence type="ECO:0000313" key="2">
    <source>
        <dbReference type="EMBL" id="STZ61998.1"/>
    </source>
</evidence>
<gene>
    <name evidence="2" type="ORF">NCTC10821_05561</name>
</gene>
<sequence length="156" mass="16315">MATLGRVGWAEVGVCALMVAGCAGEPEPRSLEGTSWRLVQVESNNDADGVTPVPEPAAYTVSFGEGGQATFELDCNTGTGIYDATPTGDGETGTLTFGTIAVTEMGCPPLSPDQPSLDQEVGAALPSVRGYRFIDDRLHMSLMFDGGILSWEPLQS</sequence>
<name>A0A378TMK0_9MYCO</name>
<dbReference type="Pfam" id="PF03724">
    <property type="entry name" value="META"/>
    <property type="match status" value="1"/>
</dbReference>
<dbReference type="InterPro" id="IPR005184">
    <property type="entry name" value="DUF306_Meta_HslJ"/>
</dbReference>
<evidence type="ECO:0000313" key="3">
    <source>
        <dbReference type="Proteomes" id="UP000254978"/>
    </source>
</evidence>
<reference evidence="2 3" key="1">
    <citation type="submission" date="2018-06" db="EMBL/GenBank/DDBJ databases">
        <authorList>
            <consortium name="Pathogen Informatics"/>
            <person name="Doyle S."/>
        </authorList>
    </citation>
    <scope>NUCLEOTIDE SEQUENCE [LARGE SCALE GENOMIC DNA]</scope>
    <source>
        <strain evidence="2 3">NCTC10821</strain>
    </source>
</reference>
<proteinExistence type="predicted"/>
<keyword evidence="3" id="KW-1185">Reference proteome</keyword>
<organism evidence="2 3">
    <name type="scientific">Mycolicibacterium tokaiense</name>
    <dbReference type="NCBI Taxonomy" id="39695"/>
    <lineage>
        <taxon>Bacteria</taxon>
        <taxon>Bacillati</taxon>
        <taxon>Actinomycetota</taxon>
        <taxon>Actinomycetes</taxon>
        <taxon>Mycobacteriales</taxon>
        <taxon>Mycobacteriaceae</taxon>
        <taxon>Mycolicibacterium</taxon>
    </lineage>
</organism>
<dbReference type="EMBL" id="UGQT01000001">
    <property type="protein sequence ID" value="STZ61998.1"/>
    <property type="molecule type" value="Genomic_DNA"/>
</dbReference>
<dbReference type="OrthoDB" id="4733425at2"/>
<dbReference type="Proteomes" id="UP000254978">
    <property type="component" value="Unassembled WGS sequence"/>
</dbReference>
<evidence type="ECO:0000259" key="1">
    <source>
        <dbReference type="Pfam" id="PF03724"/>
    </source>
</evidence>
<dbReference type="RefSeq" id="WP_115280795.1">
    <property type="nucleotide sequence ID" value="NZ_AP022600.1"/>
</dbReference>
<dbReference type="PROSITE" id="PS51257">
    <property type="entry name" value="PROKAR_LIPOPROTEIN"/>
    <property type="match status" value="1"/>
</dbReference>
<dbReference type="InterPro" id="IPR038670">
    <property type="entry name" value="HslJ-like_sf"/>
</dbReference>
<dbReference type="Gene3D" id="2.40.128.270">
    <property type="match status" value="1"/>
</dbReference>
<protein>
    <submittedName>
        <fullName evidence="2">META domain</fullName>
    </submittedName>
</protein>
<accession>A0A378TMK0</accession>
<dbReference type="AlphaFoldDB" id="A0A378TMK0"/>